<dbReference type="Proteomes" id="UP001139031">
    <property type="component" value="Unassembled WGS sequence"/>
</dbReference>
<evidence type="ECO:0000313" key="2">
    <source>
        <dbReference type="EMBL" id="MBZ5710719.1"/>
    </source>
</evidence>
<evidence type="ECO:0000313" key="3">
    <source>
        <dbReference type="Proteomes" id="UP001139031"/>
    </source>
</evidence>
<feature type="transmembrane region" description="Helical" evidence="1">
    <location>
        <begin position="84"/>
        <end position="108"/>
    </location>
</feature>
<keyword evidence="2" id="KW-0378">Hydrolase</keyword>
<protein>
    <submittedName>
        <fullName evidence="2">Metal-dependent hydrolase</fullName>
    </submittedName>
</protein>
<comment type="caution">
    <text evidence="2">The sequence shown here is derived from an EMBL/GenBank/DDBJ whole genome shotgun (WGS) entry which is preliminary data.</text>
</comment>
<keyword evidence="1" id="KW-0472">Membrane</keyword>
<organism evidence="2 3">
    <name type="scientific">Nannocystis pusilla</name>
    <dbReference type="NCBI Taxonomy" id="889268"/>
    <lineage>
        <taxon>Bacteria</taxon>
        <taxon>Pseudomonadati</taxon>
        <taxon>Myxococcota</taxon>
        <taxon>Polyangia</taxon>
        <taxon>Nannocystales</taxon>
        <taxon>Nannocystaceae</taxon>
        <taxon>Nannocystis</taxon>
    </lineage>
</organism>
<evidence type="ECO:0000256" key="1">
    <source>
        <dbReference type="SAM" id="Phobius"/>
    </source>
</evidence>
<dbReference type="EMBL" id="JAIRAU010000019">
    <property type="protein sequence ID" value="MBZ5710719.1"/>
    <property type="molecule type" value="Genomic_DNA"/>
</dbReference>
<gene>
    <name evidence="2" type="ORF">K7C98_15765</name>
</gene>
<reference evidence="2" key="1">
    <citation type="submission" date="2021-08" db="EMBL/GenBank/DDBJ databases">
        <authorList>
            <person name="Stevens D.C."/>
        </authorList>
    </citation>
    <scope>NUCLEOTIDE SEQUENCE</scope>
    <source>
        <strain evidence="2">DSM 53165</strain>
    </source>
</reference>
<dbReference type="RefSeq" id="WP_224192489.1">
    <property type="nucleotide sequence ID" value="NZ_JAIRAU010000019.1"/>
</dbReference>
<dbReference type="GO" id="GO:0016787">
    <property type="term" value="F:hydrolase activity"/>
    <property type="evidence" value="ECO:0007669"/>
    <property type="project" value="UniProtKB-KW"/>
</dbReference>
<keyword evidence="1" id="KW-0812">Transmembrane</keyword>
<keyword evidence="3" id="KW-1185">Reference proteome</keyword>
<accession>A0ABS7TR66</accession>
<keyword evidence="1" id="KW-1133">Transmembrane helix</keyword>
<sequence>MDIVSHALMGVILSTHFEDGLHAGPAVQYALASLAPDFCFVRLGLKLGSERGRPLCIPHHEDWQGCRRRHPTWVAWSWDLPYSLLALTVLGALAWWGGVIGLFVAYALHVVVDYFTHQGEWAMRPLFPLSTWEVPSISDSWEWPLRRCALAWCFLGTILYLVA</sequence>
<name>A0ABS7TR66_9BACT</name>
<proteinExistence type="predicted"/>